<proteinExistence type="predicted"/>
<dbReference type="Gramene" id="ONIVA08G23080.1">
    <property type="protein sequence ID" value="ONIVA08G23080.1"/>
    <property type="gene ID" value="ONIVA08G23080"/>
</dbReference>
<dbReference type="HOGENOM" id="CLU_2908044_0_0_1"/>
<evidence type="ECO:0000256" key="1">
    <source>
        <dbReference type="SAM" id="MobiDB-lite"/>
    </source>
</evidence>
<feature type="compositionally biased region" description="Polar residues" evidence="1">
    <location>
        <begin position="52"/>
        <end position="62"/>
    </location>
</feature>
<accession>A0A0E0IEG4</accession>
<sequence length="62" mass="6874">MVICESERLGFLSVLPLLYAHNPSSNCHQQTSMQAAARQQFTSEGDYELRSSKPNGTASEKK</sequence>
<feature type="compositionally biased region" description="Polar residues" evidence="1">
    <location>
        <begin position="26"/>
        <end position="43"/>
    </location>
</feature>
<dbReference type="Proteomes" id="UP000006591">
    <property type="component" value="Chromosome 8"/>
</dbReference>
<feature type="region of interest" description="Disordered" evidence="1">
    <location>
        <begin position="26"/>
        <end position="62"/>
    </location>
</feature>
<evidence type="ECO:0000313" key="2">
    <source>
        <dbReference type="EnsemblPlants" id="ONIVA08G23080.1"/>
    </source>
</evidence>
<dbReference type="EnsemblPlants" id="ONIVA08G23080.1">
    <property type="protein sequence ID" value="ONIVA08G23080.1"/>
    <property type="gene ID" value="ONIVA08G23080"/>
</dbReference>
<reference evidence="2" key="1">
    <citation type="submission" date="2015-04" db="UniProtKB">
        <authorList>
            <consortium name="EnsemblPlants"/>
        </authorList>
    </citation>
    <scope>IDENTIFICATION</scope>
    <source>
        <strain evidence="2">SL10</strain>
    </source>
</reference>
<evidence type="ECO:0000313" key="3">
    <source>
        <dbReference type="Proteomes" id="UP000006591"/>
    </source>
</evidence>
<reference evidence="2" key="2">
    <citation type="submission" date="2018-04" db="EMBL/GenBank/DDBJ databases">
        <title>OnivRS2 (Oryza nivara Reference Sequence Version 2).</title>
        <authorList>
            <person name="Zhang J."/>
            <person name="Kudrna D."/>
            <person name="Lee S."/>
            <person name="Talag J."/>
            <person name="Rajasekar S."/>
            <person name="Welchert J."/>
            <person name="Hsing Y.-I."/>
            <person name="Wing R.A."/>
        </authorList>
    </citation>
    <scope>NUCLEOTIDE SEQUENCE [LARGE SCALE GENOMIC DNA]</scope>
    <source>
        <strain evidence="2">SL10</strain>
    </source>
</reference>
<dbReference type="AlphaFoldDB" id="A0A0E0IEG4"/>
<name>A0A0E0IEG4_ORYNI</name>
<keyword evidence="3" id="KW-1185">Reference proteome</keyword>
<organism evidence="2">
    <name type="scientific">Oryza nivara</name>
    <name type="common">Indian wild rice</name>
    <name type="synonym">Oryza sativa f. spontanea</name>
    <dbReference type="NCBI Taxonomy" id="4536"/>
    <lineage>
        <taxon>Eukaryota</taxon>
        <taxon>Viridiplantae</taxon>
        <taxon>Streptophyta</taxon>
        <taxon>Embryophyta</taxon>
        <taxon>Tracheophyta</taxon>
        <taxon>Spermatophyta</taxon>
        <taxon>Magnoliopsida</taxon>
        <taxon>Liliopsida</taxon>
        <taxon>Poales</taxon>
        <taxon>Poaceae</taxon>
        <taxon>BOP clade</taxon>
        <taxon>Oryzoideae</taxon>
        <taxon>Oryzeae</taxon>
        <taxon>Oryzinae</taxon>
        <taxon>Oryza</taxon>
    </lineage>
</organism>
<protein>
    <submittedName>
        <fullName evidence="2">Uncharacterized protein</fullName>
    </submittedName>
</protein>